<proteinExistence type="predicted"/>
<feature type="region of interest" description="Disordered" evidence="1">
    <location>
        <begin position="549"/>
        <end position="576"/>
    </location>
</feature>
<feature type="region of interest" description="Disordered" evidence="1">
    <location>
        <begin position="459"/>
        <end position="497"/>
    </location>
</feature>
<dbReference type="AlphaFoldDB" id="A0A4Y9ZI15"/>
<keyword evidence="3" id="KW-1185">Reference proteome</keyword>
<dbReference type="OrthoDB" id="3227833at2759"/>
<evidence type="ECO:0000256" key="1">
    <source>
        <dbReference type="SAM" id="MobiDB-lite"/>
    </source>
</evidence>
<dbReference type="EMBL" id="SFCI01002179">
    <property type="protein sequence ID" value="TFY74282.1"/>
    <property type="molecule type" value="Genomic_DNA"/>
</dbReference>
<feature type="compositionally biased region" description="Polar residues" evidence="1">
    <location>
        <begin position="195"/>
        <end position="217"/>
    </location>
</feature>
<evidence type="ECO:0000313" key="2">
    <source>
        <dbReference type="EMBL" id="TFY74282.1"/>
    </source>
</evidence>
<protein>
    <submittedName>
        <fullName evidence="2">Uncharacterized protein</fullName>
    </submittedName>
</protein>
<feature type="region of interest" description="Disordered" evidence="1">
    <location>
        <begin position="124"/>
        <end position="220"/>
    </location>
</feature>
<feature type="compositionally biased region" description="Basic and acidic residues" evidence="1">
    <location>
        <begin position="552"/>
        <end position="567"/>
    </location>
</feature>
<sequence>MANNLASYELDDEEATRPDKYKFEVLWTRGDARQDPTAGITAANPSRFPLSKCIWHPPDGKAITTSELEIIRMSGESVARMLQALPMSRDPRAANSPARGLRYYKKYFREEYDGHWKATAVLSGSLKPGRSSSFGQDSEEEEDKEEEEDEDELASPPAAEPPARRPRSTSQQKRRRDDSRSSTARQKVSKMALSSDVTSDSQEISTRTEPTASSSTAGNGGLAVSKVAQQLHEVDTLNFSALNTTANHLSAPIDISIIEVDPSADNLLAIISQDYPSIPFANDLLSAMQKGSPHPISEPSDDMIHYIHRVETADPNNSDLSEDDTDAGWGHYQYTTGGCTASTVLTTWQAIGSIATACRLIAVAIKTCKVARHLCFVHQVNATSFLSDAYLAEIVAQLWVLWKSVHEITPAQAQAEESMRLLAQPSITITTPGGSDTCHPQMQMVSTPTAPRIRVESLLSPEPHTPTPLSDSHGGGSMQSNMPSSSPHGSPTSGNAADVFGSPCANKAMLLALTVSDLKKWISEHIPGFVCKPRCKKDDLIDAILAAPESARPNKKDIDSMKAEQKAKGKKTVHKA</sequence>
<dbReference type="Proteomes" id="UP000298061">
    <property type="component" value="Unassembled WGS sequence"/>
</dbReference>
<dbReference type="STRING" id="135208.A0A4Y9ZI15"/>
<comment type="caution">
    <text evidence="2">The sequence shown here is derived from an EMBL/GenBank/DDBJ whole genome shotgun (WGS) entry which is preliminary data.</text>
</comment>
<name>A0A4Y9ZI15_9AGAM</name>
<feature type="compositionally biased region" description="Acidic residues" evidence="1">
    <location>
        <begin position="137"/>
        <end position="153"/>
    </location>
</feature>
<feature type="compositionally biased region" description="Low complexity" evidence="1">
    <location>
        <begin position="483"/>
        <end position="494"/>
    </location>
</feature>
<gene>
    <name evidence="2" type="ORF">EWM64_g9730</name>
</gene>
<reference evidence="2 3" key="1">
    <citation type="submission" date="2019-02" db="EMBL/GenBank/DDBJ databases">
        <title>Genome sequencing of the rare red list fungi Hericium alpestre (H. flagellum).</title>
        <authorList>
            <person name="Buettner E."/>
            <person name="Kellner H."/>
        </authorList>
    </citation>
    <scope>NUCLEOTIDE SEQUENCE [LARGE SCALE GENOMIC DNA]</scope>
    <source>
        <strain evidence="2 3">DSM 108284</strain>
    </source>
</reference>
<organism evidence="2 3">
    <name type="scientific">Hericium alpestre</name>
    <dbReference type="NCBI Taxonomy" id="135208"/>
    <lineage>
        <taxon>Eukaryota</taxon>
        <taxon>Fungi</taxon>
        <taxon>Dikarya</taxon>
        <taxon>Basidiomycota</taxon>
        <taxon>Agaricomycotina</taxon>
        <taxon>Agaricomycetes</taxon>
        <taxon>Russulales</taxon>
        <taxon>Hericiaceae</taxon>
        <taxon>Hericium</taxon>
    </lineage>
</organism>
<accession>A0A4Y9ZI15</accession>
<evidence type="ECO:0000313" key="3">
    <source>
        <dbReference type="Proteomes" id="UP000298061"/>
    </source>
</evidence>